<feature type="compositionally biased region" description="Basic and acidic residues" evidence="1">
    <location>
        <begin position="1"/>
        <end position="20"/>
    </location>
</feature>
<dbReference type="PATRIC" id="fig|558151.6.peg.2104"/>
<organism evidence="2 3">
    <name type="scientific">Chryseobacterium angstadtii</name>
    <dbReference type="NCBI Taxonomy" id="558151"/>
    <lineage>
        <taxon>Bacteria</taxon>
        <taxon>Pseudomonadati</taxon>
        <taxon>Bacteroidota</taxon>
        <taxon>Flavobacteriia</taxon>
        <taxon>Flavobacteriales</taxon>
        <taxon>Weeksellaceae</taxon>
        <taxon>Chryseobacterium group</taxon>
        <taxon>Chryseobacterium</taxon>
    </lineage>
</organism>
<evidence type="ECO:0000256" key="1">
    <source>
        <dbReference type="SAM" id="MobiDB-lite"/>
    </source>
</evidence>
<accession>A0A0J7IEM6</accession>
<gene>
    <name evidence="2" type="ORF">ACM46_09980</name>
</gene>
<reference evidence="2 3" key="1">
    <citation type="journal article" date="2013" name="Int. J. Syst. Evol. Microbiol.">
        <title>Chryseobacterium angstadtii sp. nov., isolated from a newt tank.</title>
        <authorList>
            <person name="Kirk K.E."/>
            <person name="Hoffman J.A."/>
            <person name="Smith K.A."/>
            <person name="Strahan B.L."/>
            <person name="Failor K.C."/>
            <person name="Krebs J.E."/>
            <person name="Gale A.N."/>
            <person name="Do T.D."/>
            <person name="Sontag T.C."/>
            <person name="Batties A.M."/>
            <person name="Mistiszyn K."/>
            <person name="Newman J.D."/>
        </authorList>
    </citation>
    <scope>NUCLEOTIDE SEQUENCE [LARGE SCALE GENOMIC DNA]</scope>
    <source>
        <strain evidence="2 3">KM</strain>
    </source>
</reference>
<name>A0A0J7IEM6_9FLAO</name>
<feature type="region of interest" description="Disordered" evidence="1">
    <location>
        <begin position="83"/>
        <end position="123"/>
    </location>
</feature>
<dbReference type="RefSeq" id="WP_048506500.1">
    <property type="nucleotide sequence ID" value="NZ_LFND01000003.1"/>
</dbReference>
<evidence type="ECO:0000313" key="3">
    <source>
        <dbReference type="Proteomes" id="UP000036261"/>
    </source>
</evidence>
<keyword evidence="3" id="KW-1185">Reference proteome</keyword>
<feature type="region of interest" description="Disordered" evidence="1">
    <location>
        <begin position="1"/>
        <end position="26"/>
    </location>
</feature>
<dbReference type="OrthoDB" id="709521at2"/>
<protein>
    <submittedName>
        <fullName evidence="2">Uncharacterized protein</fullName>
    </submittedName>
</protein>
<evidence type="ECO:0000313" key="2">
    <source>
        <dbReference type="EMBL" id="KMQ64577.1"/>
    </source>
</evidence>
<sequence length="123" mass="13945">MEQEINKDHKEMDMSKEKDNTPFVQVDRNGDLFSNFIANFKRPFKKAEGLSLGKLFGGKNKAVEKPLADPPNIMGPIRTVFRSENRGPIEVQSVQEGKKTSQKTDQRTKLQNTANGSRRPKLN</sequence>
<feature type="compositionally biased region" description="Basic and acidic residues" evidence="1">
    <location>
        <begin position="96"/>
        <end position="108"/>
    </location>
</feature>
<dbReference type="EMBL" id="LFND01000003">
    <property type="protein sequence ID" value="KMQ64577.1"/>
    <property type="molecule type" value="Genomic_DNA"/>
</dbReference>
<proteinExistence type="predicted"/>
<comment type="caution">
    <text evidence="2">The sequence shown here is derived from an EMBL/GenBank/DDBJ whole genome shotgun (WGS) entry which is preliminary data.</text>
</comment>
<dbReference type="Proteomes" id="UP000036261">
    <property type="component" value="Unassembled WGS sequence"/>
</dbReference>
<dbReference type="AlphaFoldDB" id="A0A0J7IEM6"/>